<dbReference type="InterPro" id="IPR039760">
    <property type="entry name" value="MOFRL_protein"/>
</dbReference>
<dbReference type="SUPFAM" id="SSF82544">
    <property type="entry name" value="GckA/TtuD-like"/>
    <property type="match status" value="1"/>
</dbReference>
<dbReference type="AlphaFoldDB" id="A0A0G1Y0P1"/>
<sequence>MKKWITNTEKLSTNALRADALSIAEAAYNAIDTDAVIRSRLVITGSELTVQGKTYNLNAFSKIKIIGFGKASCKAVETLESLLRGRISEGVAIDVRGGTCDIVDIEKGTHPRPSVGNFAATDKIVNMAKDSSENDLYIVAVSGGGSSLLCWPIGECEQGGRLYDDFARVGGTIDEMNMVRRHISGVKGGGLAALLYPATVIGLVFCDVPGDNFEDVASGPTYYDKSTVADAEAVLERYGLSGYTLNETPKDRRLFEKVCNVNVISNTVPLDAMAAEAHRLGYKAVNVGKSLYEHPIKLLERMRRELGKKTAVIAGGEPSFAINRKGGKGGRCQYVAMQALKDIKDGEVMLAIATDGMDNSDSAGAMTDIDTIKKAKQKNLSIEKSIESLNTYGFLESVGNMLYTGATDANVSDLFLLLKR</sequence>
<dbReference type="GO" id="GO:0008887">
    <property type="term" value="F:glycerate kinase activity"/>
    <property type="evidence" value="ECO:0007669"/>
    <property type="project" value="InterPro"/>
</dbReference>
<dbReference type="InterPro" id="IPR025286">
    <property type="entry name" value="MOFRL_assoc_dom"/>
</dbReference>
<name>A0A0G1Y0P1_9BACT</name>
<dbReference type="InterPro" id="IPR037035">
    <property type="entry name" value="GK-like_C_sf"/>
</dbReference>
<evidence type="ECO:0000313" key="3">
    <source>
        <dbReference type="EMBL" id="KKW08482.1"/>
    </source>
</evidence>
<comment type="caution">
    <text evidence="3">The sequence shown here is derived from an EMBL/GenBank/DDBJ whole genome shotgun (WGS) entry which is preliminary data.</text>
</comment>
<evidence type="ECO:0000259" key="2">
    <source>
        <dbReference type="Pfam" id="PF13660"/>
    </source>
</evidence>
<dbReference type="Pfam" id="PF05161">
    <property type="entry name" value="MOFRL"/>
    <property type="match status" value="1"/>
</dbReference>
<dbReference type="InterPro" id="IPR038614">
    <property type="entry name" value="GK_N_sf"/>
</dbReference>
<dbReference type="InterPro" id="IPR007835">
    <property type="entry name" value="MOFRL"/>
</dbReference>
<dbReference type="PANTHER" id="PTHR12227">
    <property type="entry name" value="GLYCERATE KINASE"/>
    <property type="match status" value="1"/>
</dbReference>
<proteinExistence type="predicted"/>
<organism evidence="3 4">
    <name type="scientific">Candidatus Kaiserbacteria bacterium GW2011_GWA2_49_19</name>
    <dbReference type="NCBI Taxonomy" id="1618669"/>
    <lineage>
        <taxon>Bacteria</taxon>
        <taxon>Candidatus Kaiseribacteriota</taxon>
    </lineage>
</organism>
<dbReference type="Gene3D" id="3.40.50.10180">
    <property type="entry name" value="Glycerate kinase, MOFRL-like N-terminal domain"/>
    <property type="match status" value="1"/>
</dbReference>
<dbReference type="EMBL" id="LCPZ01000010">
    <property type="protein sequence ID" value="KKW08482.1"/>
    <property type="molecule type" value="Genomic_DNA"/>
</dbReference>
<keyword evidence="3" id="KW-0418">Kinase</keyword>
<dbReference type="Pfam" id="PF13660">
    <property type="entry name" value="DUF4147"/>
    <property type="match status" value="1"/>
</dbReference>
<dbReference type="Proteomes" id="UP000033965">
    <property type="component" value="Unassembled WGS sequence"/>
</dbReference>
<reference evidence="3" key="1">
    <citation type="journal article" date="2015" name="Nature">
        <title>rRNA introns, odd ribosomes, and small enigmatic genomes across a large radiation of phyla.</title>
        <authorList>
            <person name="Brown C.T."/>
            <person name="Hug L.A."/>
            <person name="Thomas B.C."/>
            <person name="Sharon I."/>
            <person name="Castelle C.J."/>
            <person name="Singh A."/>
            <person name="Wilkins M.J."/>
            <person name="Williams K.H."/>
            <person name="Banfield J.F."/>
        </authorList>
    </citation>
    <scope>NUCLEOTIDE SEQUENCE [LARGE SCALE GENOMIC DNA]</scope>
</reference>
<feature type="domain" description="MOFRL-associated" evidence="2">
    <location>
        <begin position="20"/>
        <end position="241"/>
    </location>
</feature>
<gene>
    <name evidence="3" type="ORF">UY44_C0010G0014</name>
</gene>
<dbReference type="GO" id="GO:0005737">
    <property type="term" value="C:cytoplasm"/>
    <property type="evidence" value="ECO:0007669"/>
    <property type="project" value="TreeGrafter"/>
</dbReference>
<dbReference type="PANTHER" id="PTHR12227:SF0">
    <property type="entry name" value="GLYCERATE KINASE"/>
    <property type="match status" value="1"/>
</dbReference>
<feature type="domain" description="MOFRL" evidence="1">
    <location>
        <begin position="311"/>
        <end position="413"/>
    </location>
</feature>
<evidence type="ECO:0000313" key="4">
    <source>
        <dbReference type="Proteomes" id="UP000033965"/>
    </source>
</evidence>
<accession>A0A0G1Y0P1</accession>
<keyword evidence="3" id="KW-0808">Transferase</keyword>
<evidence type="ECO:0000259" key="1">
    <source>
        <dbReference type="Pfam" id="PF05161"/>
    </source>
</evidence>
<dbReference type="Gene3D" id="3.40.1480.10">
    <property type="entry name" value="MOFRL domain"/>
    <property type="match status" value="1"/>
</dbReference>
<protein>
    <submittedName>
        <fullName evidence="3">Glycerate 2-kinase</fullName>
    </submittedName>
</protein>